<comment type="caution">
    <text evidence="11">The sequence shown here is derived from an EMBL/GenBank/DDBJ whole genome shotgun (WGS) entry which is preliminary data.</text>
</comment>
<evidence type="ECO:0000256" key="7">
    <source>
        <dbReference type="ARBA" id="ARBA00023264"/>
    </source>
</evidence>
<dbReference type="Proteomes" id="UP000559987">
    <property type="component" value="Unassembled WGS sequence"/>
</dbReference>
<keyword evidence="5 10" id="KW-0443">Lipid metabolism</keyword>
<comment type="pathway">
    <text evidence="10">Lipid metabolism; phospholipid metabolism.</text>
</comment>
<dbReference type="GO" id="GO:0005737">
    <property type="term" value="C:cytoplasm"/>
    <property type="evidence" value="ECO:0007669"/>
    <property type="project" value="UniProtKB-SubCell"/>
</dbReference>
<dbReference type="UniPathway" id="UPA00085"/>
<name>A0A839UK25_9GAMM</name>
<protein>
    <recommendedName>
        <fullName evidence="8 10">Phosphate acyltransferase</fullName>
        <ecNumber evidence="8 10">2.3.1.274</ecNumber>
    </recommendedName>
    <alternativeName>
        <fullName evidence="10">Acyl-ACP phosphotransacylase</fullName>
    </alternativeName>
    <alternativeName>
        <fullName evidence="10">Acyl-[acyl-carrier-protein]--phosphate acyltransferase</fullName>
    </alternativeName>
    <alternativeName>
        <fullName evidence="10">Phosphate-acyl-ACP acyltransferase</fullName>
    </alternativeName>
</protein>
<sequence length="338" mass="36052">MTTLRIAVDTMGGDLGPRAVFHACEKALHIHPSLELLLFGTPDAEHYFKPSLAQHPRCQWFSAETEIAPSLKPTEVLRHRSSSMWLAVQALADGRAQACVSGGNTGALMVAGKRLLGMVPGIERPAICQQWPTRRGRTWVLDLGANLEVSPALLVQFARMGAVLAGSNSPRVALLNIGTEANKGGDLLSNAAAQLAQESAITYAGYVEASHLLDGDVDVVVTDGFTGNVALKASEGAAVFLVEQLRAAFTASWYGKLVGQLAKPVLLKWRKQFDPARYNGASFLGLARPLIKSHGSADSSAFLNAIDVAVQQAQQDLPGQLAVRFAADTIDANQQLHN</sequence>
<dbReference type="PANTHER" id="PTHR30100">
    <property type="entry name" value="FATTY ACID/PHOSPHOLIPID SYNTHESIS PROTEIN PLSX"/>
    <property type="match status" value="1"/>
</dbReference>
<evidence type="ECO:0000256" key="4">
    <source>
        <dbReference type="ARBA" id="ARBA00022679"/>
    </source>
</evidence>
<accession>A0A839UK25</accession>
<keyword evidence="12" id="KW-1185">Reference proteome</keyword>
<evidence type="ECO:0000256" key="3">
    <source>
        <dbReference type="ARBA" id="ARBA00022516"/>
    </source>
</evidence>
<dbReference type="GO" id="GO:0006633">
    <property type="term" value="P:fatty acid biosynthetic process"/>
    <property type="evidence" value="ECO:0007669"/>
    <property type="project" value="UniProtKB-UniRule"/>
</dbReference>
<dbReference type="Pfam" id="PF02504">
    <property type="entry name" value="FA_synthesis"/>
    <property type="match status" value="1"/>
</dbReference>
<evidence type="ECO:0000256" key="1">
    <source>
        <dbReference type="ARBA" id="ARBA00001232"/>
    </source>
</evidence>
<comment type="similarity">
    <text evidence="10">Belongs to the PlsX family.</text>
</comment>
<dbReference type="SUPFAM" id="SSF53659">
    <property type="entry name" value="Isocitrate/Isopropylmalate dehydrogenase-like"/>
    <property type="match status" value="1"/>
</dbReference>
<evidence type="ECO:0000256" key="8">
    <source>
        <dbReference type="ARBA" id="ARBA00024069"/>
    </source>
</evidence>
<organism evidence="11 12">
    <name type="scientific">Simiduia aestuariiviva</name>
    <dbReference type="NCBI Taxonomy" id="1510459"/>
    <lineage>
        <taxon>Bacteria</taxon>
        <taxon>Pseudomonadati</taxon>
        <taxon>Pseudomonadota</taxon>
        <taxon>Gammaproteobacteria</taxon>
        <taxon>Cellvibrionales</taxon>
        <taxon>Cellvibrionaceae</taxon>
        <taxon>Simiduia</taxon>
    </lineage>
</organism>
<evidence type="ECO:0000256" key="5">
    <source>
        <dbReference type="ARBA" id="ARBA00023098"/>
    </source>
</evidence>
<dbReference type="PANTHER" id="PTHR30100:SF1">
    <property type="entry name" value="PHOSPHATE ACYLTRANSFERASE"/>
    <property type="match status" value="1"/>
</dbReference>
<gene>
    <name evidence="10" type="primary">plsX</name>
    <name evidence="11" type="ORF">FHS30_001386</name>
</gene>
<keyword evidence="4 10" id="KW-0808">Transferase</keyword>
<dbReference type="GO" id="GO:0043811">
    <property type="term" value="F:phosphate:acyl-[acyl carrier protein] acyltransferase activity"/>
    <property type="evidence" value="ECO:0007669"/>
    <property type="project" value="UniProtKB-UniRule"/>
</dbReference>
<comment type="subcellular location">
    <subcellularLocation>
        <location evidence="10">Cytoplasm</location>
    </subcellularLocation>
    <text evidence="10">Associated with the membrane possibly through PlsY.</text>
</comment>
<dbReference type="NCBIfam" id="TIGR00182">
    <property type="entry name" value="plsX"/>
    <property type="match status" value="1"/>
</dbReference>
<evidence type="ECO:0000256" key="6">
    <source>
        <dbReference type="ARBA" id="ARBA00023209"/>
    </source>
</evidence>
<dbReference type="EMBL" id="JACHXZ010000002">
    <property type="protein sequence ID" value="MBB3168202.1"/>
    <property type="molecule type" value="Genomic_DNA"/>
</dbReference>
<dbReference type="RefSeq" id="WP_183909707.1">
    <property type="nucleotide sequence ID" value="NZ_JACHXZ010000002.1"/>
</dbReference>
<dbReference type="InterPro" id="IPR003664">
    <property type="entry name" value="FA_synthesis"/>
</dbReference>
<dbReference type="InterPro" id="IPR012281">
    <property type="entry name" value="Phospholipid_synth_PlsX-like"/>
</dbReference>
<proteinExistence type="inferred from homology"/>
<dbReference type="HAMAP" id="MF_00019">
    <property type="entry name" value="PlsX"/>
    <property type="match status" value="1"/>
</dbReference>
<dbReference type="Gene3D" id="3.40.718.10">
    <property type="entry name" value="Isopropylmalate Dehydrogenase"/>
    <property type="match status" value="1"/>
</dbReference>
<comment type="catalytic activity">
    <reaction evidence="1 10">
        <text>a fatty acyl-[ACP] + phosphate = an acyl phosphate + holo-[ACP]</text>
        <dbReference type="Rhea" id="RHEA:42292"/>
        <dbReference type="Rhea" id="RHEA-COMP:9685"/>
        <dbReference type="Rhea" id="RHEA-COMP:14125"/>
        <dbReference type="ChEBI" id="CHEBI:43474"/>
        <dbReference type="ChEBI" id="CHEBI:59918"/>
        <dbReference type="ChEBI" id="CHEBI:64479"/>
        <dbReference type="ChEBI" id="CHEBI:138651"/>
        <dbReference type="EC" id="2.3.1.274"/>
    </reaction>
</comment>
<reference evidence="11 12" key="1">
    <citation type="submission" date="2020-08" db="EMBL/GenBank/DDBJ databases">
        <title>Genomic Encyclopedia of Type Strains, Phase III (KMG-III): the genomes of soil and plant-associated and newly described type strains.</title>
        <authorList>
            <person name="Whitman W."/>
        </authorList>
    </citation>
    <scope>NUCLEOTIDE SEQUENCE [LARGE SCALE GENOMIC DNA]</scope>
    <source>
        <strain evidence="11 12">CECT 8571</strain>
    </source>
</reference>
<comment type="subunit">
    <text evidence="9 10">Homodimer. Probably interacts with PlsY.</text>
</comment>
<keyword evidence="11" id="KW-0012">Acyltransferase</keyword>
<dbReference type="AlphaFoldDB" id="A0A839UK25"/>
<keyword evidence="7 10" id="KW-1208">Phospholipid metabolism</keyword>
<comment type="function">
    <text evidence="10">Catalyzes the reversible formation of acyl-phosphate (acyl-PO(4)) from acyl-[acyl-carrier-protein] (acyl-ACP). This enzyme utilizes acyl-ACP as fatty acyl donor, but not acyl-CoA.</text>
</comment>
<evidence type="ECO:0000256" key="2">
    <source>
        <dbReference type="ARBA" id="ARBA00022490"/>
    </source>
</evidence>
<keyword evidence="3 10" id="KW-0444">Lipid biosynthesis</keyword>
<dbReference type="PIRSF" id="PIRSF002465">
    <property type="entry name" value="Phsphlp_syn_PlsX"/>
    <property type="match status" value="1"/>
</dbReference>
<dbReference type="GO" id="GO:0008654">
    <property type="term" value="P:phospholipid biosynthetic process"/>
    <property type="evidence" value="ECO:0007669"/>
    <property type="project" value="UniProtKB-KW"/>
</dbReference>
<evidence type="ECO:0000313" key="12">
    <source>
        <dbReference type="Proteomes" id="UP000559987"/>
    </source>
</evidence>
<keyword evidence="2 10" id="KW-0963">Cytoplasm</keyword>
<evidence type="ECO:0000313" key="11">
    <source>
        <dbReference type="EMBL" id="MBB3168202.1"/>
    </source>
</evidence>
<evidence type="ECO:0000256" key="10">
    <source>
        <dbReference type="HAMAP-Rule" id="MF_00019"/>
    </source>
</evidence>
<evidence type="ECO:0000256" key="9">
    <source>
        <dbReference type="ARBA" id="ARBA00046608"/>
    </source>
</evidence>
<keyword evidence="6 10" id="KW-0594">Phospholipid biosynthesis</keyword>
<dbReference type="EC" id="2.3.1.274" evidence="8 10"/>